<dbReference type="SUPFAM" id="SSF48179">
    <property type="entry name" value="6-phosphogluconate dehydrogenase C-terminal domain-like"/>
    <property type="match status" value="1"/>
</dbReference>
<dbReference type="SUPFAM" id="SSF52413">
    <property type="entry name" value="UDP-glucose/GDP-mannose dehydrogenase C-terminal domain"/>
    <property type="match status" value="1"/>
</dbReference>
<dbReference type="InterPro" id="IPR036291">
    <property type="entry name" value="NAD(P)-bd_dom_sf"/>
</dbReference>
<dbReference type="GO" id="GO:0006065">
    <property type="term" value="P:UDP-glucuronate biosynthetic process"/>
    <property type="evidence" value="ECO:0007669"/>
    <property type="project" value="UniProtKB-UniPathway"/>
</dbReference>
<keyword evidence="5 7" id="KW-0520">NAD</keyword>
<keyword evidence="4 7" id="KW-0560">Oxidoreductase</keyword>
<feature type="binding site" evidence="9">
    <location>
        <position position="326"/>
    </location>
    <ligand>
        <name>substrate</name>
    </ligand>
</feature>
<dbReference type="OrthoDB" id="5193947at2"/>
<dbReference type="InterPro" id="IPR036220">
    <property type="entry name" value="UDP-Glc/GDP-Man_DH_C_sf"/>
</dbReference>
<feature type="binding site" evidence="10">
    <location>
        <position position="333"/>
    </location>
    <ligand>
        <name>NAD(+)</name>
        <dbReference type="ChEBI" id="CHEBI:57540"/>
    </ligand>
</feature>
<dbReference type="InterPro" id="IPR014026">
    <property type="entry name" value="UDP-Glc/GDP-Man_DH_dimer"/>
</dbReference>
<dbReference type="PIRSF" id="PIRSF500134">
    <property type="entry name" value="UDPglc_DH_bac"/>
    <property type="match status" value="1"/>
</dbReference>
<evidence type="ECO:0000256" key="6">
    <source>
        <dbReference type="ARBA" id="ARBA00047473"/>
    </source>
</evidence>
<dbReference type="PIRSF" id="PIRSF000124">
    <property type="entry name" value="UDPglc_GDPman_dh"/>
    <property type="match status" value="1"/>
</dbReference>
<feature type="binding site" evidence="10">
    <location>
        <position position="85"/>
    </location>
    <ligand>
        <name>NAD(+)</name>
        <dbReference type="ChEBI" id="CHEBI:57540"/>
    </ligand>
</feature>
<evidence type="ECO:0000313" key="13">
    <source>
        <dbReference type="Proteomes" id="UP001515100"/>
    </source>
</evidence>
<dbReference type="GO" id="GO:0003979">
    <property type="term" value="F:UDP-glucose 6-dehydrogenase activity"/>
    <property type="evidence" value="ECO:0007669"/>
    <property type="project" value="UniProtKB-EC"/>
</dbReference>
<name>A0A641AUE7_9ACTN</name>
<dbReference type="GO" id="GO:0000271">
    <property type="term" value="P:polysaccharide biosynthetic process"/>
    <property type="evidence" value="ECO:0007669"/>
    <property type="project" value="InterPro"/>
</dbReference>
<dbReference type="Gene3D" id="1.20.5.170">
    <property type="match status" value="1"/>
</dbReference>
<feature type="binding site" evidence="9">
    <location>
        <position position="210"/>
    </location>
    <ligand>
        <name>substrate</name>
    </ligand>
</feature>
<feature type="binding site" evidence="10">
    <location>
        <position position="124"/>
    </location>
    <ligand>
        <name>NAD(+)</name>
        <dbReference type="ChEBI" id="CHEBI:57540"/>
    </ligand>
</feature>
<dbReference type="Gene3D" id="3.40.50.720">
    <property type="entry name" value="NAD(P)-binding Rossmann-like Domain"/>
    <property type="match status" value="2"/>
</dbReference>
<evidence type="ECO:0000256" key="5">
    <source>
        <dbReference type="ARBA" id="ARBA00023027"/>
    </source>
</evidence>
<feature type="binding site" evidence="10">
    <location>
        <position position="271"/>
    </location>
    <ligand>
        <name>NAD(+)</name>
        <dbReference type="ChEBI" id="CHEBI:57540"/>
    </ligand>
</feature>
<dbReference type="InterPro" id="IPR001732">
    <property type="entry name" value="UDP-Glc/GDP-Man_DH_N"/>
</dbReference>
<feature type="binding site" evidence="10">
    <location>
        <position position="35"/>
    </location>
    <ligand>
        <name>NAD(+)</name>
        <dbReference type="ChEBI" id="CHEBI:57540"/>
    </ligand>
</feature>
<evidence type="ECO:0000256" key="1">
    <source>
        <dbReference type="ARBA" id="ARBA00004701"/>
    </source>
</evidence>
<evidence type="ECO:0000256" key="7">
    <source>
        <dbReference type="PIRNR" id="PIRNR000124"/>
    </source>
</evidence>
<dbReference type="AlphaFoldDB" id="A0A641AUE7"/>
<dbReference type="PANTHER" id="PTHR43750:SF1">
    <property type="entry name" value="GDP-MANNOSE 6-DEHYDROGENASE"/>
    <property type="match status" value="1"/>
</dbReference>
<sequence>MKIAVVGMGYVGVTAAACLASQGHVVCGVDVNEQKVETLKKGLSPISEPGIQELITTAVESGQLTAATTMPDLSEFDIAMVCVGTPSTADGSHNMSYVADSARQIAQALRGDRSSPLTITFRSTFRPGTMDGLVTSIFRSVLGEDMESRVELVYNPEFLRESTAIWDFHHPPKVVIGTLNNQRSQRMVDLHEGIEAPIFELPFRESEMTKFVDNTWHATKVAFANEIGRICAQNEVSAKSIHEVFVADTKLNISAYYLRPGGPFGGSCLPKDVRALDHIASLSDTSVPLISALMPSNKSHKEFQLSRVKAELRKGSTVLMLGLSFKAGTDDLRESPHLDLAMGLVEAGYQLSIYDPELDPAKLVGQNFGYAFARLPEIPTLLVDKSTAEDLEYDLVVRCTAAGDGLNLSGKAIVSLDTIP</sequence>
<evidence type="ECO:0000256" key="9">
    <source>
        <dbReference type="PIRSR" id="PIRSR500134-2"/>
    </source>
</evidence>
<protein>
    <recommendedName>
        <fullName evidence="3 7">UDP-glucose 6-dehydrogenase</fullName>
        <ecNumber evidence="3 7">1.1.1.22</ecNumber>
    </recommendedName>
</protein>
<dbReference type="InterPro" id="IPR014027">
    <property type="entry name" value="UDP-Glc/GDP-Man_DH_C"/>
</dbReference>
<comment type="pathway">
    <text evidence="1">Nucleotide-sugar biosynthesis; UDP-alpha-D-glucuronate biosynthesis; UDP-alpha-D-glucuronate from UDP-alpha-D-glucose: step 1/1.</text>
</comment>
<dbReference type="Pfam" id="PF03721">
    <property type="entry name" value="UDPG_MGDP_dh_N"/>
    <property type="match status" value="1"/>
</dbReference>
<dbReference type="PANTHER" id="PTHR43750">
    <property type="entry name" value="UDP-GLUCOSE 6-DEHYDROGENASE TUAD"/>
    <property type="match status" value="1"/>
</dbReference>
<evidence type="ECO:0000256" key="4">
    <source>
        <dbReference type="ARBA" id="ARBA00023002"/>
    </source>
</evidence>
<dbReference type="InterPro" id="IPR008927">
    <property type="entry name" value="6-PGluconate_DH-like_C_sf"/>
</dbReference>
<dbReference type="UniPathway" id="UPA00038">
    <property type="reaction ID" value="UER00491"/>
</dbReference>
<dbReference type="PROSITE" id="PS51257">
    <property type="entry name" value="PROKAR_LIPOPROTEIN"/>
    <property type="match status" value="1"/>
</dbReference>
<proteinExistence type="inferred from homology"/>
<comment type="similarity">
    <text evidence="2 7">Belongs to the UDP-glucose/GDP-mannose dehydrogenase family.</text>
</comment>
<evidence type="ECO:0000256" key="2">
    <source>
        <dbReference type="ARBA" id="ARBA00006601"/>
    </source>
</evidence>
<dbReference type="SMART" id="SM00984">
    <property type="entry name" value="UDPG_MGDP_dh_C"/>
    <property type="match status" value="1"/>
</dbReference>
<accession>A0A641AUE7</accession>
<dbReference type="Pfam" id="PF03720">
    <property type="entry name" value="UDPG_MGDP_dh_C"/>
    <property type="match status" value="1"/>
</dbReference>
<dbReference type="Proteomes" id="UP001515100">
    <property type="component" value="Unassembled WGS sequence"/>
</dbReference>
<dbReference type="SUPFAM" id="SSF51735">
    <property type="entry name" value="NAD(P)-binding Rossmann-fold domains"/>
    <property type="match status" value="1"/>
</dbReference>
<feature type="binding site" evidence="9">
    <location>
        <begin position="257"/>
        <end position="261"/>
    </location>
    <ligand>
        <name>substrate</name>
    </ligand>
</feature>
<dbReference type="EMBL" id="SDPP02000001">
    <property type="protein sequence ID" value="KAA1380478.1"/>
    <property type="molecule type" value="Genomic_DNA"/>
</dbReference>
<dbReference type="NCBIfam" id="TIGR03026">
    <property type="entry name" value="NDP-sugDHase"/>
    <property type="match status" value="1"/>
</dbReference>
<feature type="binding site" evidence="9">
    <location>
        <begin position="158"/>
        <end position="161"/>
    </location>
    <ligand>
        <name>substrate</name>
    </ligand>
</feature>
<comment type="caution">
    <text evidence="12">The sequence shown here is derived from an EMBL/GenBank/DDBJ whole genome shotgun (WGS) entry which is preliminary data.</text>
</comment>
<reference evidence="12" key="1">
    <citation type="submission" date="2019-09" db="EMBL/GenBank/DDBJ databases">
        <authorList>
            <person name="Li J."/>
        </authorList>
    </citation>
    <scope>NUCLEOTIDE SEQUENCE [LARGE SCALE GENOMIC DNA]</scope>
    <source>
        <strain evidence="12">NRBC 14897</strain>
    </source>
</reference>
<organism evidence="12 13">
    <name type="scientific">Aeromicrobium fastidiosum</name>
    <dbReference type="NCBI Taxonomy" id="52699"/>
    <lineage>
        <taxon>Bacteria</taxon>
        <taxon>Bacillati</taxon>
        <taxon>Actinomycetota</taxon>
        <taxon>Actinomycetes</taxon>
        <taxon>Propionibacteriales</taxon>
        <taxon>Nocardioidaceae</taxon>
        <taxon>Aeromicrobium</taxon>
    </lineage>
</organism>
<keyword evidence="13" id="KW-1185">Reference proteome</keyword>
<evidence type="ECO:0000256" key="3">
    <source>
        <dbReference type="ARBA" id="ARBA00012954"/>
    </source>
</evidence>
<feature type="binding site" evidence="9">
    <location>
        <position position="265"/>
    </location>
    <ligand>
        <name>substrate</name>
    </ligand>
</feature>
<feature type="binding site" evidence="10">
    <location>
        <position position="30"/>
    </location>
    <ligand>
        <name>NAD(+)</name>
        <dbReference type="ChEBI" id="CHEBI:57540"/>
    </ligand>
</feature>
<dbReference type="InterPro" id="IPR017476">
    <property type="entry name" value="UDP-Glc/GDP-Man"/>
</dbReference>
<gene>
    <name evidence="12" type="ORF">ESP62_004680</name>
</gene>
<dbReference type="RefSeq" id="WP_129180979.1">
    <property type="nucleotide sequence ID" value="NZ_JAGIOG010000001.1"/>
</dbReference>
<evidence type="ECO:0000313" key="12">
    <source>
        <dbReference type="EMBL" id="KAA1380478.1"/>
    </source>
</evidence>
<evidence type="ECO:0000259" key="11">
    <source>
        <dbReference type="SMART" id="SM00984"/>
    </source>
</evidence>
<feature type="domain" description="UDP-glucose/GDP-mannose dehydrogenase C-terminal" evidence="11">
    <location>
        <begin position="319"/>
        <end position="420"/>
    </location>
</feature>
<dbReference type="InterPro" id="IPR028357">
    <property type="entry name" value="UDPglc_DH_bac"/>
</dbReference>
<dbReference type="Pfam" id="PF00984">
    <property type="entry name" value="UDPG_MGDP_dh"/>
    <property type="match status" value="1"/>
</dbReference>
<dbReference type="GO" id="GO:0051287">
    <property type="term" value="F:NAD binding"/>
    <property type="evidence" value="ECO:0007669"/>
    <property type="project" value="InterPro"/>
</dbReference>
<dbReference type="EC" id="1.1.1.22" evidence="3 7"/>
<feature type="binding site" evidence="10">
    <location>
        <position position="161"/>
    </location>
    <ligand>
        <name>NAD(+)</name>
        <dbReference type="ChEBI" id="CHEBI:57540"/>
    </ligand>
</feature>
<evidence type="ECO:0000256" key="10">
    <source>
        <dbReference type="PIRSR" id="PIRSR500134-3"/>
    </source>
</evidence>
<evidence type="ECO:0000256" key="8">
    <source>
        <dbReference type="PIRSR" id="PIRSR500134-1"/>
    </source>
</evidence>
<comment type="catalytic activity">
    <reaction evidence="6 7">
        <text>UDP-alpha-D-glucose + 2 NAD(+) + H2O = UDP-alpha-D-glucuronate + 2 NADH + 3 H(+)</text>
        <dbReference type="Rhea" id="RHEA:23596"/>
        <dbReference type="ChEBI" id="CHEBI:15377"/>
        <dbReference type="ChEBI" id="CHEBI:15378"/>
        <dbReference type="ChEBI" id="CHEBI:57540"/>
        <dbReference type="ChEBI" id="CHEBI:57945"/>
        <dbReference type="ChEBI" id="CHEBI:58052"/>
        <dbReference type="ChEBI" id="CHEBI:58885"/>
        <dbReference type="EC" id="1.1.1.22"/>
    </reaction>
</comment>
<feature type="active site" description="Nucleophile" evidence="8">
    <location>
        <position position="268"/>
    </location>
</feature>